<comment type="caution">
    <text evidence="2">The sequence shown here is derived from an EMBL/GenBank/DDBJ whole genome shotgun (WGS) entry which is preliminary data.</text>
</comment>
<evidence type="ECO:0000256" key="1">
    <source>
        <dbReference type="SAM" id="SignalP"/>
    </source>
</evidence>
<dbReference type="RefSeq" id="WP_212191916.1">
    <property type="nucleotide sequence ID" value="NZ_JAGTAR010000024.1"/>
</dbReference>
<reference evidence="2" key="2">
    <citation type="submission" date="2021-04" db="EMBL/GenBank/DDBJ databases">
        <authorList>
            <person name="Zhang T."/>
            <person name="Zhang Y."/>
            <person name="Lu D."/>
            <person name="Zuo D."/>
            <person name="Du Z."/>
        </authorList>
    </citation>
    <scope>NUCLEOTIDE SEQUENCE</scope>
    <source>
        <strain evidence="2">JR1</strain>
    </source>
</reference>
<name>A0A941F6J8_9BACT</name>
<evidence type="ECO:0000313" key="2">
    <source>
        <dbReference type="EMBL" id="MBR8536888.1"/>
    </source>
</evidence>
<reference evidence="2" key="1">
    <citation type="journal article" date="2018" name="Int. J. Syst. Evol. Microbiol.">
        <title>Carboxylicivirga sediminis sp. nov., isolated from coastal sediment.</title>
        <authorList>
            <person name="Wang F.Q."/>
            <person name="Ren L.H."/>
            <person name="Zou R.J."/>
            <person name="Sun Y.Z."/>
            <person name="Liu X.J."/>
            <person name="Jiang F."/>
            <person name="Liu L.J."/>
        </authorList>
    </citation>
    <scope>NUCLEOTIDE SEQUENCE</scope>
    <source>
        <strain evidence="2">JR1</strain>
    </source>
</reference>
<proteinExistence type="predicted"/>
<feature type="chain" id="PRO_5037164615" description="Secretion system C-terminal sorting domain-containing protein" evidence="1">
    <location>
        <begin position="23"/>
        <end position="3550"/>
    </location>
</feature>
<organism evidence="2 3">
    <name type="scientific">Carboxylicivirga sediminis</name>
    <dbReference type="NCBI Taxonomy" id="2006564"/>
    <lineage>
        <taxon>Bacteria</taxon>
        <taxon>Pseudomonadati</taxon>
        <taxon>Bacteroidota</taxon>
        <taxon>Bacteroidia</taxon>
        <taxon>Marinilabiliales</taxon>
        <taxon>Marinilabiliaceae</taxon>
        <taxon>Carboxylicivirga</taxon>
    </lineage>
</organism>
<evidence type="ECO:0008006" key="4">
    <source>
        <dbReference type="Google" id="ProtNLM"/>
    </source>
</evidence>
<protein>
    <recommendedName>
        <fullName evidence="4">Secretion system C-terminal sorting domain-containing protein</fullName>
    </recommendedName>
</protein>
<accession>A0A941F6J8</accession>
<keyword evidence="3" id="KW-1185">Reference proteome</keyword>
<dbReference type="Proteomes" id="UP000679220">
    <property type="component" value="Unassembled WGS sequence"/>
</dbReference>
<sequence>MKNISHLLLTVLLIVFAGRSQAQVSSIWFDDFETDKGWVLSGEFERGAPAGGVGDHGQANPTSAFSGSSVLGTDLDGAYPNNLNDREYTAISPVIDCSGYMNIQLDFQRWLNVEQPAYDHAYIEVSTNGIDWNVVWENGTTIEENSWSNQVVDISAYADDNATVQIRFALGSTDVGWFYSGWNIDDVNIKGTVLPSDGDYRSRRDGNWNQTNMWQRYNGSAWQNVSNYPGELEPAGVVTLMSGDIVNVNVTPSYSIQELNFEGNNGGTIRLDFTAGQALTIDGAVNFSDPSGGRDQLIYLDAGTLNCGSINMVSTGQDNSDHELRISTGTLNVSANISMAGSAAQNAVNFTGAGTINVGGDFKGGSLSNVSGCTVNFNGTTGTQTMDSYLFENISFKGAAQKLLTNSISVNGLCAINSNLYTDAFVVDGTGTVNVASSATLGIGHADGITLAGTAAGNIQTTTRNYDAGATYIYNGAAAQQTGDGLPAAVNEVRINNISNVSLSKSVSVSVLLNLQDGNLLIGDYDLTILDGATFSGVFDNTHMVVGGGAGFVKKQVTNIADLNMLFPIGTNTDYTPLVISNVSGSVLGTAEVGIRMVNNTAPEASAIDLLRYWELTESNLTLTSADIEFNYMDADVAGEEADYELKRYNTVASAWEDPANPSADIATNTLTTTGGDALSGVWTARGSTVAWYTLKSGNWNDPTVWTLDPSGAIYNNPTSYYPQGVTDQVVIKSGREITMNINNVACNFLTIEGVLYLGNSSGHTFNKILGNGRVYMQADNFPTGDATHFVTKNQGQGTVIFNGGGYSISNAHTFYDVEIDLSASNEILTLLNNLTINNNLTLKQGQLRINDNTATTVLSVEVNGNIEVLTNGALTVGQGNTIGSYSIGSLPPSGQYHSIYHQMIVKGDFVNRGFVRFTNETAPLYNALSTVGGVTLRFEGASNNSLSCYGTTDLYNLVVDKGVDKTYVLNVYADYDSYFRLFGANVASRVETVPFTVENPEVRKSLWIKNGTLKLTGSIHIPTLSEASAGRGDFAIGQSARLWLSGANVTVYSTASAQSQIPGFEGDASGVRTASSNQALALIGELKVEDGLFGTRNSAGIVYWPSSNSILEVNGGLVNISQFRSTGSASGRASYIQTGGQVVVRGNRTEAGEVSSAAAIFGLSSEDDVFTMSGGEILIQDDSGSTYDLYIPSTVDNANVTGGTIRFYYDGNADKYYDMYVVPSVYNLTIDHERSDRIHEVNLRTPLVVLNDLIINGSGYLNHRGNNVTVGRNFTIDDNAYNHGYSTANNTLTFSGTEDATFYIGHPVLDAYELPIFNFTLNKPAGKRLLIDSSPEKAAPYVEANAPSNPWYARIIQVENEFRIESGILDQGEHAIRMYGALFVGANGICGIYEHGTTHKYALVMIKDVGTITTEKGAELGNIKMNPQPQDRIFDLTSDVVIKRISYYHGRMNLGAYNLKVDYIHQGGTLNPYTVSMGDAADEMLLTDGSASSGGLSVLINGNGTYAFPIGVLGKYTPAELIVSNYSDDGYVTVRPVDGELKTTNLSGGNLLDYYWRVGHTDFTTLPTVQYNFYYDASDDLASDDANFYPGKVLDENPYTRSYENELNNVDEGNNIITFNDTRTTSGGAEVSDTRAGFTLENANYTAGVANRFTGSPRIYYSRDLTDYPDWRNLSAWTRNDHPSFDSGISPHDHNQPAAGSYPQDGDIAVVGWVPWGDAGSDGNEGEPHGIWISNRTETCAELVFTQMEDVSGNPTARVYRNNFQFRPMVCINQPNGQVVTGLVRGEGMFWCRDGADPDFTLMDIGEFAKEDSAYVVYENFYSPRTINNTPGAYPNLMIANNNWGRNNHDITFSKDVVTNGDFEILGNANCVLSTGVDGDLIIGRDLIFLETKNTSNNQDSGGGAELAFQNTGSARVVRVAGDIRLENTNNQIRVRNADGSAIDHELYVNGNITQTAAGSGLDLWTDNTFDRVTLYLQGTESMIFDVEAATSVPDLYRLVITKGVDQSVTANFVSEFNLNGLTNGATKALELNSGTLILDNPALNINLTTGSENFEIPSTAALILREGTVNASGSSGIELDGLLQVEGGTLNMAGADNPIIYSGSGNATINVSGGNLIVGGQVRRGTISDIGILSYTQTAGVVRVGTGAATVNTRGVFEVLGAGSQFTHTGGSLSIENAQTTPTIAALLLEPENSSINSASTISIGGASTNASQVMGINSSIDITNLKLDNSSGNNPMALLMVQGLTLTNDIEIDAGATFDASGLDLTVGGDFISNGTFTHNNNSTYLNGTATQIISGDINFFNLDKSGTQELILDAAGANLNIANNFVFAGGTLTANNNEVTVLRNVNFDGTQVVTGGNGLILNGNIAQTFEGAGTFDVLTINNSAGVDVPLGNELTVNTNLRLQRGVLNIDKNLLILNSGSTIEAVNPFSATNMIQTNISFTDNGVRKYFNTTPKTFIYPMGAGGKYTPVTIRIDSNVSSTGYITVKAADEYHPSVIDPGNVLDYHWIMKSEDISGFAGEIRMKYDINDVNVSGGNTIDDYITARLLADGSGDWNKDLGTIDQLNRELVFDLTSTAITSSELSGDYTAGVDPAIPDKVPSYISITDGPWNQPTTWDTYPTSGGSIPVGGPRGSIVIIDAGTTVDVPGDGISSYQTTINGTLSLGNTFAHRLGEVDGIGTLSAETGVMPAGVYDSFVASTGGTLEYGGTNSYSILGDLTSVNNLSFTGTNERRLPNHHLTVAGELYINGAALVNNNDKNLILKNDFTFDGGSFDSGDNGARIIFNGTSLQTIDGLSALTGVNGVDYLQVNNSAGIAINTDVDVDNYLNLSNGIIFNNSGNNLVVKSNLAGAIIGGGAASYVQGPLTKLINNGDSFNFPIGDADRLGDVIISNTITSGADYWTAEYFNNNPANEGKDPANVAGDIQFVSQNEYWRVQGPASGQAKVTLRWDNLSGVTPDANFRVVEWQNTLDWNEVAIATANTTNKTVATANRVAFNEFASEGNYFTFGSILIPAYTWLGTGPDGNWFNTANWQGGILPSAGTNITLNDAGNAPFIPDEAQVAQVNDLTIDHSLGLTMQPGAQLTVNGNLVTNDNLVINNTNTKPTSLITHGSVTGNITVNWTYDNQRWWFIGHSISNPIMDEYEKIRNPQANDYAMYDMVNNGSLLKISADPSGYDLAAQNELKGYLFKVKNSGALVSQVGSLNTNATYQRVLQDDWQIMANPYASYYKLPKQTRAGADFEHTTGTVYVTVSTRNSDKTFDTFNTISGLSSPETFTNGIIAPGQAFYVKTEPGHAGQMVYMREGNRIHDVNKISLKTAVKEEDVLRVKLNNGELTDEAVIALRENGDLGFSRIDSEQRFVSDNNLSYIYSVIDNTPVVINVLPQNMFDRSVDISIKPKIKTNHTIHIEGLNSMVEDYQLFLEDRKVQVMVEMTANSEYTFEADPADKEERFVLHFKEPKTEVPTDINDVDTDESDVVRAYVQKGSVLTVDCQWNGEKQVMLYTIEGRLVASEEFKGDIFTKDLSLRPGVYIVKVIGRDDAYEQKLYID</sequence>
<gene>
    <name evidence="2" type="ORF">KDU71_15050</name>
</gene>
<dbReference type="EMBL" id="JAGTAR010000024">
    <property type="protein sequence ID" value="MBR8536888.1"/>
    <property type="molecule type" value="Genomic_DNA"/>
</dbReference>
<dbReference type="Gene3D" id="2.60.120.260">
    <property type="entry name" value="Galactose-binding domain-like"/>
    <property type="match status" value="1"/>
</dbReference>
<feature type="signal peptide" evidence="1">
    <location>
        <begin position="1"/>
        <end position="22"/>
    </location>
</feature>
<keyword evidence="1" id="KW-0732">Signal</keyword>
<evidence type="ECO:0000313" key="3">
    <source>
        <dbReference type="Proteomes" id="UP000679220"/>
    </source>
</evidence>